<dbReference type="InterPro" id="IPR015946">
    <property type="entry name" value="KH_dom-like_a/b"/>
</dbReference>
<protein>
    <recommendedName>
        <fullName evidence="2 6">GTPase Era</fullName>
    </recommendedName>
</protein>
<feature type="binding site" evidence="6">
    <location>
        <begin position="59"/>
        <end position="63"/>
    </location>
    <ligand>
        <name>GTP</name>
        <dbReference type="ChEBI" id="CHEBI:37565"/>
    </ligand>
</feature>
<feature type="binding site" evidence="6">
    <location>
        <begin position="12"/>
        <end position="19"/>
    </location>
    <ligand>
        <name>GTP</name>
        <dbReference type="ChEBI" id="CHEBI:37565"/>
    </ligand>
</feature>
<dbReference type="HAMAP" id="MF_00367">
    <property type="entry name" value="GTPase_Era"/>
    <property type="match status" value="1"/>
</dbReference>
<feature type="binding site" evidence="6">
    <location>
        <begin position="122"/>
        <end position="125"/>
    </location>
    <ligand>
        <name>GTP</name>
        <dbReference type="ChEBI" id="CHEBI:37565"/>
    </ligand>
</feature>
<accession>A0ABZ0UN08</accession>
<dbReference type="Gene3D" id="3.30.300.20">
    <property type="match status" value="1"/>
</dbReference>
<dbReference type="SUPFAM" id="SSF54814">
    <property type="entry name" value="Prokaryotic type KH domain (KH-domain type II)"/>
    <property type="match status" value="1"/>
</dbReference>
<evidence type="ECO:0000313" key="12">
    <source>
        <dbReference type="Proteomes" id="UP001327219"/>
    </source>
</evidence>
<dbReference type="Pfam" id="PF01926">
    <property type="entry name" value="MMR_HSR1"/>
    <property type="match status" value="1"/>
</dbReference>
<dbReference type="EMBL" id="CP110820">
    <property type="protein sequence ID" value="WPX96468.1"/>
    <property type="molecule type" value="Genomic_DNA"/>
</dbReference>
<feature type="region of interest" description="G1" evidence="7">
    <location>
        <begin position="12"/>
        <end position="19"/>
    </location>
</feature>
<dbReference type="PROSITE" id="PS51713">
    <property type="entry name" value="G_ERA"/>
    <property type="match status" value="1"/>
</dbReference>
<keyword evidence="6" id="KW-0472">Membrane</keyword>
<keyword evidence="6" id="KW-0690">Ribosome biogenesis</keyword>
<dbReference type="InterPro" id="IPR005662">
    <property type="entry name" value="GTPase_Era-like"/>
</dbReference>
<comment type="subunit">
    <text evidence="6">Monomer.</text>
</comment>
<dbReference type="Proteomes" id="UP001327219">
    <property type="component" value="Chromosome"/>
</dbReference>
<feature type="region of interest" description="G5" evidence="7">
    <location>
        <begin position="151"/>
        <end position="153"/>
    </location>
</feature>
<comment type="similarity">
    <text evidence="1 6 7 8">Belongs to the TRAFAC class TrmE-Era-EngA-EngB-Septin-like GTPase superfamily. Era GTPase family.</text>
</comment>
<dbReference type="InterPro" id="IPR006073">
    <property type="entry name" value="GTP-bd"/>
</dbReference>
<dbReference type="NCBIfam" id="TIGR00436">
    <property type="entry name" value="era"/>
    <property type="match status" value="1"/>
</dbReference>
<feature type="region of interest" description="G3" evidence="7">
    <location>
        <begin position="59"/>
        <end position="62"/>
    </location>
</feature>
<keyword evidence="5 6" id="KW-0342">GTP-binding</keyword>
<name>A0ABZ0UN08_9RICK</name>
<feature type="domain" description="KH type-2" evidence="9">
    <location>
        <begin position="203"/>
        <end position="279"/>
    </location>
</feature>
<evidence type="ECO:0000256" key="4">
    <source>
        <dbReference type="ARBA" id="ARBA00022884"/>
    </source>
</evidence>
<dbReference type="Pfam" id="PF07650">
    <property type="entry name" value="KH_2"/>
    <property type="match status" value="1"/>
</dbReference>
<reference evidence="11 12" key="1">
    <citation type="submission" date="2022-11" db="EMBL/GenBank/DDBJ databases">
        <title>Host association and intracellularity evolved multiple times independently in the Rickettsiales.</title>
        <authorList>
            <person name="Castelli M."/>
            <person name="Nardi T."/>
            <person name="Gammuto L."/>
            <person name="Bellinzona G."/>
            <person name="Sabaneyeva E."/>
            <person name="Potekhin A."/>
            <person name="Serra V."/>
            <person name="Petroni G."/>
            <person name="Sassera D."/>
        </authorList>
    </citation>
    <scope>NUCLEOTIDE SEQUENCE [LARGE SCALE GENOMIC DNA]</scope>
    <source>
        <strain evidence="11 12">NDG2</strain>
    </source>
</reference>
<dbReference type="CDD" id="cd04163">
    <property type="entry name" value="Era"/>
    <property type="match status" value="1"/>
</dbReference>
<keyword evidence="4 6" id="KW-0694">RNA-binding</keyword>
<feature type="region of interest" description="G2" evidence="7">
    <location>
        <begin position="38"/>
        <end position="42"/>
    </location>
</feature>
<evidence type="ECO:0000256" key="8">
    <source>
        <dbReference type="RuleBase" id="RU003761"/>
    </source>
</evidence>
<keyword evidence="3 6" id="KW-0547">Nucleotide-binding</keyword>
<dbReference type="PROSITE" id="PS50823">
    <property type="entry name" value="KH_TYPE_2"/>
    <property type="match status" value="1"/>
</dbReference>
<dbReference type="InterPro" id="IPR005225">
    <property type="entry name" value="Small_GTP-bd"/>
</dbReference>
<evidence type="ECO:0000313" key="11">
    <source>
        <dbReference type="EMBL" id="WPX96468.1"/>
    </source>
</evidence>
<proteinExistence type="inferred from homology"/>
<gene>
    <name evidence="6" type="primary">era</name>
    <name evidence="11" type="ORF">Bandiella_00582</name>
</gene>
<sequence>MNKKTGYVCFLGAPNSGKSTLFNALLNQKISIVTHKVHTTRDNIQGIITEDNTQLIVIDTPGFLKSPKFKLEKAIAKKALQEVNNVDFICILIDAAKKNCLENPLLDRSYFQPKQDPILILNKIDLIREKEKLLLLAEEAKNKGFNHIFMISALNNKGVKALKSYLIDNCPVGEWHYDEDAITNRNMEQLAEDITMEQLYKLLNEEIPYSLKVETESWEEKENEITIHQVITVLKDNQKKIILGSKGEQIKKIGILAKASIYRLTNKAVSLYLFVKVRENWMDHIN</sequence>
<dbReference type="NCBIfam" id="TIGR00231">
    <property type="entry name" value="small_GTP"/>
    <property type="match status" value="1"/>
</dbReference>
<dbReference type="NCBIfam" id="NF000908">
    <property type="entry name" value="PRK00089.1"/>
    <property type="match status" value="1"/>
</dbReference>
<dbReference type="InterPro" id="IPR009019">
    <property type="entry name" value="KH_sf_prok-type"/>
</dbReference>
<dbReference type="InterPro" id="IPR004044">
    <property type="entry name" value="KH_dom_type_2"/>
</dbReference>
<feature type="region of interest" description="G4" evidence="7">
    <location>
        <begin position="122"/>
        <end position="125"/>
    </location>
</feature>
<evidence type="ECO:0000256" key="5">
    <source>
        <dbReference type="ARBA" id="ARBA00023134"/>
    </source>
</evidence>
<evidence type="ECO:0000256" key="7">
    <source>
        <dbReference type="PROSITE-ProRule" id="PRU01050"/>
    </source>
</evidence>
<evidence type="ECO:0000256" key="6">
    <source>
        <dbReference type="HAMAP-Rule" id="MF_00367"/>
    </source>
</evidence>
<keyword evidence="6" id="KW-0963">Cytoplasm</keyword>
<keyword evidence="12" id="KW-1185">Reference proteome</keyword>
<dbReference type="InterPro" id="IPR027417">
    <property type="entry name" value="P-loop_NTPase"/>
</dbReference>
<dbReference type="PANTHER" id="PTHR42698:SF1">
    <property type="entry name" value="GTPASE ERA, MITOCHONDRIAL"/>
    <property type="match status" value="1"/>
</dbReference>
<dbReference type="PRINTS" id="PR00326">
    <property type="entry name" value="GTP1OBG"/>
</dbReference>
<evidence type="ECO:0000256" key="3">
    <source>
        <dbReference type="ARBA" id="ARBA00022741"/>
    </source>
</evidence>
<evidence type="ECO:0000259" key="10">
    <source>
        <dbReference type="PROSITE" id="PS51713"/>
    </source>
</evidence>
<dbReference type="CDD" id="cd22534">
    <property type="entry name" value="KH-II_Era"/>
    <property type="match status" value="1"/>
</dbReference>
<dbReference type="InterPro" id="IPR030388">
    <property type="entry name" value="G_ERA_dom"/>
</dbReference>
<organism evidence="11 12">
    <name type="scientific">Candidatus Bandiella euplotis</name>
    <dbReference type="NCBI Taxonomy" id="1664265"/>
    <lineage>
        <taxon>Bacteria</taxon>
        <taxon>Pseudomonadati</taxon>
        <taxon>Pseudomonadota</taxon>
        <taxon>Alphaproteobacteria</taxon>
        <taxon>Rickettsiales</taxon>
        <taxon>Candidatus Midichloriaceae</taxon>
        <taxon>Candidatus Bandiella</taxon>
    </lineage>
</organism>
<keyword evidence="6" id="KW-1003">Cell membrane</keyword>
<evidence type="ECO:0000256" key="2">
    <source>
        <dbReference type="ARBA" id="ARBA00020484"/>
    </source>
</evidence>
<feature type="domain" description="Era-type G" evidence="10">
    <location>
        <begin position="4"/>
        <end position="172"/>
    </location>
</feature>
<comment type="subcellular location">
    <subcellularLocation>
        <location evidence="6">Cytoplasm</location>
    </subcellularLocation>
    <subcellularLocation>
        <location evidence="6">Cell membrane</location>
        <topology evidence="6">Peripheral membrane protein</topology>
    </subcellularLocation>
</comment>
<evidence type="ECO:0000259" key="9">
    <source>
        <dbReference type="PROSITE" id="PS50823"/>
    </source>
</evidence>
<dbReference type="RefSeq" id="WP_323733261.1">
    <property type="nucleotide sequence ID" value="NZ_CP110820.1"/>
</dbReference>
<dbReference type="SUPFAM" id="SSF52540">
    <property type="entry name" value="P-loop containing nucleoside triphosphate hydrolases"/>
    <property type="match status" value="1"/>
</dbReference>
<dbReference type="PANTHER" id="PTHR42698">
    <property type="entry name" value="GTPASE ERA"/>
    <property type="match status" value="1"/>
</dbReference>
<evidence type="ECO:0000256" key="1">
    <source>
        <dbReference type="ARBA" id="ARBA00007921"/>
    </source>
</evidence>
<dbReference type="Gene3D" id="3.40.50.300">
    <property type="entry name" value="P-loop containing nucleotide triphosphate hydrolases"/>
    <property type="match status" value="1"/>
</dbReference>
<keyword evidence="6" id="KW-0699">rRNA-binding</keyword>
<comment type="function">
    <text evidence="6">An essential GTPase that binds both GDP and GTP, with rapid nucleotide exchange. Plays a role in 16S rRNA processing and 30S ribosomal subunit biogenesis and possibly also in cell cycle regulation and energy metabolism.</text>
</comment>